<dbReference type="Proteomes" id="UP000192468">
    <property type="component" value="Unassembled WGS sequence"/>
</dbReference>
<dbReference type="AlphaFoldDB" id="A0A1W1XSV0"/>
<sequence length="255" mass="28756">MARVNIKELKWFIILIGFTYWLYYLITTKKLYLFIHPRMTVYMYFSLFIFIILSLLQVKKIFKFKENEGKAVSTIFLLPLILVYIVNPQGINGEIASQKGYFTEGYSVSATSTSTEGDSRSLIKPNDQNYSDVVNDIMYNANKYKGKKITISGFVYKDGTFPKDTFIVGRMLIICCAADAELTGLAVKMDNSTLQSDQWVEVTGVINVIPNFDKEDTDNKVIPVINVTNVKKVAKPSNPYIYLKGQNGGTPAPAV</sequence>
<dbReference type="OrthoDB" id="9770408at2"/>
<dbReference type="InterPro" id="IPR052955">
    <property type="entry name" value="UPF0703_membrane_permease"/>
</dbReference>
<gene>
    <name evidence="4" type="ORF">SAMN02745134_02985</name>
</gene>
<dbReference type="Pfam" id="PF21537">
    <property type="entry name" value="DUF1980_C"/>
    <property type="match status" value="1"/>
</dbReference>
<feature type="domain" description="DUF1980" evidence="2">
    <location>
        <begin position="12"/>
        <end position="101"/>
    </location>
</feature>
<keyword evidence="1" id="KW-0472">Membrane</keyword>
<evidence type="ECO:0000313" key="5">
    <source>
        <dbReference type="Proteomes" id="UP000192468"/>
    </source>
</evidence>
<evidence type="ECO:0000256" key="1">
    <source>
        <dbReference type="SAM" id="Phobius"/>
    </source>
</evidence>
<dbReference type="RefSeq" id="WP_084116813.1">
    <property type="nucleotide sequence ID" value="NZ_FWXH01000015.1"/>
</dbReference>
<evidence type="ECO:0000259" key="3">
    <source>
        <dbReference type="Pfam" id="PF21537"/>
    </source>
</evidence>
<dbReference type="PANTHER" id="PTHR40047:SF1">
    <property type="entry name" value="UPF0703 PROTEIN YCGQ"/>
    <property type="match status" value="1"/>
</dbReference>
<evidence type="ECO:0000259" key="2">
    <source>
        <dbReference type="Pfam" id="PF09323"/>
    </source>
</evidence>
<dbReference type="InterPro" id="IPR015402">
    <property type="entry name" value="DUF1980"/>
</dbReference>
<keyword evidence="1" id="KW-1133">Transmembrane helix</keyword>
<keyword evidence="5" id="KW-1185">Reference proteome</keyword>
<feature type="transmembrane region" description="Helical" evidence="1">
    <location>
        <begin position="70"/>
        <end position="87"/>
    </location>
</feature>
<dbReference type="InterPro" id="IPR048447">
    <property type="entry name" value="DUF1980_C"/>
</dbReference>
<evidence type="ECO:0000313" key="4">
    <source>
        <dbReference type="EMBL" id="SMC26922.1"/>
    </source>
</evidence>
<dbReference type="STRING" id="1121291.SAMN02745134_02985"/>
<name>A0A1W1XSV0_9CLOT</name>
<reference evidence="4 5" key="1">
    <citation type="submission" date="2017-04" db="EMBL/GenBank/DDBJ databases">
        <authorList>
            <person name="Afonso C.L."/>
            <person name="Miller P.J."/>
            <person name="Scott M.A."/>
            <person name="Spackman E."/>
            <person name="Goraichik I."/>
            <person name="Dimitrov K.M."/>
            <person name="Suarez D.L."/>
            <person name="Swayne D.E."/>
        </authorList>
    </citation>
    <scope>NUCLEOTIDE SEQUENCE [LARGE SCALE GENOMIC DNA]</scope>
    <source>
        <strain evidence="4 5">DSM 12555</strain>
    </source>
</reference>
<protein>
    <submittedName>
        <fullName evidence="4">Putative membrane protein</fullName>
    </submittedName>
</protein>
<keyword evidence="1" id="KW-0812">Transmembrane</keyword>
<dbReference type="NCBIfam" id="TIGR03943">
    <property type="entry name" value="TIGR03943 family putative permease subunit"/>
    <property type="match status" value="1"/>
</dbReference>
<feature type="transmembrane region" description="Helical" evidence="1">
    <location>
        <begin position="41"/>
        <end position="58"/>
    </location>
</feature>
<dbReference type="InterPro" id="IPR048493">
    <property type="entry name" value="DUF1980_N"/>
</dbReference>
<dbReference type="Pfam" id="PF09323">
    <property type="entry name" value="DUF1980"/>
    <property type="match status" value="1"/>
</dbReference>
<accession>A0A1W1XSV0</accession>
<proteinExistence type="predicted"/>
<dbReference type="PANTHER" id="PTHR40047">
    <property type="entry name" value="UPF0703 PROTEIN YCGQ"/>
    <property type="match status" value="1"/>
</dbReference>
<feature type="transmembrane region" description="Helical" evidence="1">
    <location>
        <begin position="12"/>
        <end position="35"/>
    </location>
</feature>
<feature type="domain" description="DUF1980" evidence="3">
    <location>
        <begin position="105"/>
        <end position="242"/>
    </location>
</feature>
<dbReference type="EMBL" id="FWXH01000015">
    <property type="protein sequence ID" value="SMC26922.1"/>
    <property type="molecule type" value="Genomic_DNA"/>
</dbReference>
<organism evidence="4 5">
    <name type="scientific">Clostridium acidisoli DSM 12555</name>
    <dbReference type="NCBI Taxonomy" id="1121291"/>
    <lineage>
        <taxon>Bacteria</taxon>
        <taxon>Bacillati</taxon>
        <taxon>Bacillota</taxon>
        <taxon>Clostridia</taxon>
        <taxon>Eubacteriales</taxon>
        <taxon>Clostridiaceae</taxon>
        <taxon>Clostridium</taxon>
    </lineage>
</organism>